<dbReference type="RefSeq" id="XP_031862272.1">
    <property type="nucleotide sequence ID" value="XM_032003414.1"/>
</dbReference>
<gene>
    <name evidence="1" type="ORF">CI109_105516</name>
</gene>
<proteinExistence type="predicted"/>
<dbReference type="AlphaFoldDB" id="A0A5M6C2T2"/>
<evidence type="ECO:0000313" key="1">
    <source>
        <dbReference type="EMBL" id="WWD21035.1"/>
    </source>
</evidence>
<dbReference type="Gene3D" id="3.50.70.10">
    <property type="match status" value="1"/>
</dbReference>
<dbReference type="KEGG" id="ksn:43587537"/>
<dbReference type="PANTHER" id="PTHR47284">
    <property type="entry name" value="FATTY-ACID-BINDING PROTEIN 2"/>
    <property type="match status" value="1"/>
</dbReference>
<organism evidence="1 2">
    <name type="scientific">Kwoniella shandongensis</name>
    <dbReference type="NCBI Taxonomy" id="1734106"/>
    <lineage>
        <taxon>Eukaryota</taxon>
        <taxon>Fungi</taxon>
        <taxon>Dikarya</taxon>
        <taxon>Basidiomycota</taxon>
        <taxon>Agaricomycotina</taxon>
        <taxon>Tremellomycetes</taxon>
        <taxon>Tremellales</taxon>
        <taxon>Cryptococcaceae</taxon>
        <taxon>Kwoniella</taxon>
    </lineage>
</organism>
<sequence>MSFRSTRPLYNALRSGSSAARATRRPISRNGSLPTFAVALTVLGVAGAGTIWLSPSAEGIRDSLKSPFLVHADSAPADFRDDPKSKAPFRVDPDTSIPFPLSLSVTTPSAPLTLVGLGVRKVSFLRVKVYSAGFYLDERFTGDLHNIPGWHSFTAQHLLTPPTNNPSDPLGAPQLSGEALMRSLLDRPIACAVRIVPNRNTDFGHLRDAFTRALTARQKLARAAGSLSESDETRITESIQLLKSFFPAQTVQKGKDVVLVRPPEGGLVVEFEGKILGRVNDPWIGKELMLTYFADKNVVSDILKEDVANGLEKLIRK</sequence>
<dbReference type="PANTHER" id="PTHR47284:SF3">
    <property type="entry name" value="FATTY-ACID-BINDING PROTEIN 2"/>
    <property type="match status" value="1"/>
</dbReference>
<reference evidence="1" key="1">
    <citation type="submission" date="2017-08" db="EMBL/GenBank/DDBJ databases">
        <authorList>
            <person name="Cuomo C."/>
            <person name="Billmyre B."/>
            <person name="Heitman J."/>
        </authorList>
    </citation>
    <scope>NUCLEOTIDE SEQUENCE</scope>
    <source>
        <strain evidence="1">CBS 12478</strain>
    </source>
</reference>
<name>A0A5M6C2T2_9TREE</name>
<dbReference type="GeneID" id="43587537"/>
<dbReference type="EMBL" id="CP144060">
    <property type="protein sequence ID" value="WWD21035.1"/>
    <property type="molecule type" value="Genomic_DNA"/>
</dbReference>
<dbReference type="InterPro" id="IPR016087">
    <property type="entry name" value="Chalcone_isomerase"/>
</dbReference>
<dbReference type="SUPFAM" id="SSF54626">
    <property type="entry name" value="Chalcone isomerase"/>
    <property type="match status" value="1"/>
</dbReference>
<dbReference type="Proteomes" id="UP000322225">
    <property type="component" value="Chromosome 10"/>
</dbReference>
<protein>
    <submittedName>
        <fullName evidence="1">Uncharacterized protein</fullName>
    </submittedName>
</protein>
<dbReference type="InterPro" id="IPR016088">
    <property type="entry name" value="Chalcone_isomerase_3-sand"/>
</dbReference>
<dbReference type="GO" id="GO:0016872">
    <property type="term" value="F:intramolecular lyase activity"/>
    <property type="evidence" value="ECO:0007669"/>
    <property type="project" value="InterPro"/>
</dbReference>
<dbReference type="OrthoDB" id="18193at2759"/>
<dbReference type="InterPro" id="IPR036298">
    <property type="entry name" value="Chalcone_isomerase_sf"/>
</dbReference>
<dbReference type="Pfam" id="PF16035">
    <property type="entry name" value="Chalcone_2"/>
    <property type="match status" value="1"/>
</dbReference>
<accession>A0A5M6C2T2</accession>
<keyword evidence="2" id="KW-1185">Reference proteome</keyword>
<reference evidence="1" key="2">
    <citation type="submission" date="2024-01" db="EMBL/GenBank/DDBJ databases">
        <title>Comparative genomics of Cryptococcus and Kwoniella reveals pathogenesis evolution and contrasting modes of karyotype evolution via chromosome fusion or intercentromeric recombination.</title>
        <authorList>
            <person name="Coelho M.A."/>
            <person name="David-Palma M."/>
            <person name="Shea T."/>
            <person name="Bowers K."/>
            <person name="McGinley-Smith S."/>
            <person name="Mohammad A.W."/>
            <person name="Gnirke A."/>
            <person name="Yurkov A.M."/>
            <person name="Nowrousian M."/>
            <person name="Sun S."/>
            <person name="Cuomo C.A."/>
            <person name="Heitman J."/>
        </authorList>
    </citation>
    <scope>NUCLEOTIDE SEQUENCE</scope>
    <source>
        <strain evidence="1">CBS 12478</strain>
    </source>
</reference>
<evidence type="ECO:0000313" key="2">
    <source>
        <dbReference type="Proteomes" id="UP000322225"/>
    </source>
</evidence>